<proteinExistence type="inferred from homology"/>
<dbReference type="EMBL" id="JAFBEI010000011">
    <property type="protein sequence ID" value="MBM7635900.1"/>
    <property type="molecule type" value="Genomic_DNA"/>
</dbReference>
<reference evidence="3 4" key="1">
    <citation type="submission" date="2021-01" db="EMBL/GenBank/DDBJ databases">
        <title>Genomic Encyclopedia of Type Strains, Phase IV (KMG-IV): sequencing the most valuable type-strain genomes for metagenomic binning, comparative biology and taxonomic classification.</title>
        <authorList>
            <person name="Goeker M."/>
        </authorList>
    </citation>
    <scope>NUCLEOTIDE SEQUENCE [LARGE SCALE GENOMIC DNA]</scope>
    <source>
        <strain evidence="3 4">DSM 27513</strain>
    </source>
</reference>
<dbReference type="InterPro" id="IPR002470">
    <property type="entry name" value="Peptidase_S9A"/>
</dbReference>
<comment type="similarity">
    <text evidence="1">Belongs to the peptidase S9A family.</text>
</comment>
<feature type="domain" description="Peptidase S9 prolyl oligopeptidase catalytic" evidence="2">
    <location>
        <begin position="36"/>
        <end position="196"/>
    </location>
</feature>
<dbReference type="PANTHER" id="PTHR11757:SF19">
    <property type="entry name" value="PROLYL ENDOPEPTIDASE-LIKE"/>
    <property type="match status" value="1"/>
</dbReference>
<keyword evidence="3" id="KW-0378">Hydrolase</keyword>
<dbReference type="PRINTS" id="PR00862">
    <property type="entry name" value="PROLIGOPTASE"/>
</dbReference>
<dbReference type="PANTHER" id="PTHR11757">
    <property type="entry name" value="PROTEASE FAMILY S9A OLIGOPEPTIDASE"/>
    <property type="match status" value="1"/>
</dbReference>
<sequence length="200" mass="22785">MIQVDNQENWEDVTYQTNPNSQLITEKLVQSFLPFNAVKYLSHRNIVDKHRIGLVASSAGGIIAGAALNEEYKMFKSILLFSPFINPYNSLVESADSLSKFENFEWGDIENKLVREYIRSYSPAQNISKIRDSSTVIISILGGKDNYISNTEVIDWIEKLREKEIPAYALLDESAGHGGWNNDNNNLMFSILNYFFEMIG</sequence>
<dbReference type="EC" id="3.4.21.83" evidence="3"/>
<evidence type="ECO:0000313" key="3">
    <source>
        <dbReference type="EMBL" id="MBM7635900.1"/>
    </source>
</evidence>
<comment type="caution">
    <text evidence="3">The sequence shown here is derived from an EMBL/GenBank/DDBJ whole genome shotgun (WGS) entry which is preliminary data.</text>
</comment>
<gene>
    <name evidence="3" type="ORF">JOC31_000718</name>
</gene>
<dbReference type="Gene3D" id="3.40.50.1820">
    <property type="entry name" value="alpha/beta hydrolase"/>
    <property type="match status" value="1"/>
</dbReference>
<dbReference type="SUPFAM" id="SSF53474">
    <property type="entry name" value="alpha/beta-Hydrolases"/>
    <property type="match status" value="1"/>
</dbReference>
<accession>A0ABS2PKE8</accession>
<dbReference type="GO" id="GO:0004252">
    <property type="term" value="F:serine-type endopeptidase activity"/>
    <property type="evidence" value="ECO:0007669"/>
    <property type="project" value="UniProtKB-EC"/>
</dbReference>
<dbReference type="Pfam" id="PF00326">
    <property type="entry name" value="Peptidase_S9"/>
    <property type="match status" value="1"/>
</dbReference>
<dbReference type="InterPro" id="IPR001375">
    <property type="entry name" value="Peptidase_S9_cat"/>
</dbReference>
<keyword evidence="4" id="KW-1185">Reference proteome</keyword>
<evidence type="ECO:0000313" key="4">
    <source>
        <dbReference type="Proteomes" id="UP000809081"/>
    </source>
</evidence>
<evidence type="ECO:0000256" key="1">
    <source>
        <dbReference type="ARBA" id="ARBA00005228"/>
    </source>
</evidence>
<dbReference type="InterPro" id="IPR051543">
    <property type="entry name" value="Serine_Peptidase_S9A"/>
</dbReference>
<name>A0ABS2PKE8_9STRE</name>
<protein>
    <submittedName>
        <fullName evidence="3">Oligopeptidase B</fullName>
        <ecNumber evidence="3">3.4.21.83</ecNumber>
    </submittedName>
</protein>
<dbReference type="InterPro" id="IPR029058">
    <property type="entry name" value="AB_hydrolase_fold"/>
</dbReference>
<dbReference type="RefSeq" id="WP_205016812.1">
    <property type="nucleotide sequence ID" value="NZ_JAFBEI010000011.1"/>
</dbReference>
<dbReference type="Proteomes" id="UP000809081">
    <property type="component" value="Unassembled WGS sequence"/>
</dbReference>
<evidence type="ECO:0000259" key="2">
    <source>
        <dbReference type="Pfam" id="PF00326"/>
    </source>
</evidence>
<organism evidence="3 4">
    <name type="scientific">Streptococcus saliviloxodontae</name>
    <dbReference type="NCBI Taxonomy" id="1349416"/>
    <lineage>
        <taxon>Bacteria</taxon>
        <taxon>Bacillati</taxon>
        <taxon>Bacillota</taxon>
        <taxon>Bacilli</taxon>
        <taxon>Lactobacillales</taxon>
        <taxon>Streptococcaceae</taxon>
        <taxon>Streptococcus</taxon>
    </lineage>
</organism>